<dbReference type="InParanoid" id="A0A4Q1BGL8"/>
<organism evidence="1 2">
    <name type="scientific">Tremella mesenterica</name>
    <name type="common">Jelly fungus</name>
    <dbReference type="NCBI Taxonomy" id="5217"/>
    <lineage>
        <taxon>Eukaryota</taxon>
        <taxon>Fungi</taxon>
        <taxon>Dikarya</taxon>
        <taxon>Basidiomycota</taxon>
        <taxon>Agaricomycotina</taxon>
        <taxon>Tremellomycetes</taxon>
        <taxon>Tremellales</taxon>
        <taxon>Tremellaceae</taxon>
        <taxon>Tremella</taxon>
    </lineage>
</organism>
<dbReference type="OrthoDB" id="438224at2759"/>
<evidence type="ECO:0000313" key="1">
    <source>
        <dbReference type="EMBL" id="RXK36713.1"/>
    </source>
</evidence>
<sequence length="323" mass="35630">MSSPVSPVVISFPTLLSDPDGLRKDIEKAFGHDLGCLGVILISDLPEEYNHLRENLFRLGERFATLPERNREKYARPETSYMFGWSHGKEVMNGKPDLLKGSFYANPLTDLPDVPSSLRASYPELGKIIYEVGLSLAKACETFVSSSIEGSEGVGDLLKGSNCHKARLLHYYPQSSSQITQDELCGTHLDHSLLTGLCSAIYLDSSISPPNIIDPPSTEAGLWIYPRGESSDKGKPVKVDIPFDCLGFQIGEALEILTEGKLAATPHYVSGTMGESSNTISRETFAFFLQPDIDDFISPSETFGQFTKRVLERHYTLTPQTED</sequence>
<evidence type="ECO:0008006" key="3">
    <source>
        <dbReference type="Google" id="ProtNLM"/>
    </source>
</evidence>
<keyword evidence="2" id="KW-1185">Reference proteome</keyword>
<dbReference type="EMBL" id="SDIL01000089">
    <property type="protein sequence ID" value="RXK36713.1"/>
    <property type="molecule type" value="Genomic_DNA"/>
</dbReference>
<dbReference type="PANTHER" id="PTHR48420">
    <property type="entry name" value="NON-HAEM DIOXYGENASE N-TERMINAL DOMAIN-CONTAINING PROTEIN"/>
    <property type="match status" value="1"/>
</dbReference>
<protein>
    <recommendedName>
        <fullName evidence="3">Non-haem dioxygenase N-terminal domain-containing protein</fullName>
    </recommendedName>
</protein>
<name>A0A4Q1BGL8_TREME</name>
<dbReference type="Proteomes" id="UP000289152">
    <property type="component" value="Unassembled WGS sequence"/>
</dbReference>
<gene>
    <name evidence="1" type="ORF">M231_06020</name>
</gene>
<dbReference type="SUPFAM" id="SSF51197">
    <property type="entry name" value="Clavaminate synthase-like"/>
    <property type="match status" value="1"/>
</dbReference>
<dbReference type="Gene3D" id="2.60.120.330">
    <property type="entry name" value="B-lactam Antibiotic, Isopenicillin N Synthase, Chain"/>
    <property type="match status" value="1"/>
</dbReference>
<accession>A0A4Q1BGL8</accession>
<dbReference type="InterPro" id="IPR027443">
    <property type="entry name" value="IPNS-like_sf"/>
</dbReference>
<dbReference type="PANTHER" id="PTHR48420:SF1">
    <property type="entry name" value="NON-HAEM DIOXYGENASE N-TERMINAL DOMAIN-CONTAINING PROTEIN"/>
    <property type="match status" value="1"/>
</dbReference>
<comment type="caution">
    <text evidence="1">The sequence shown here is derived from an EMBL/GenBank/DDBJ whole genome shotgun (WGS) entry which is preliminary data.</text>
</comment>
<reference evidence="1 2" key="1">
    <citation type="submission" date="2016-06" db="EMBL/GenBank/DDBJ databases">
        <title>Evolution of pathogenesis and genome organization in the Tremellales.</title>
        <authorList>
            <person name="Cuomo C."/>
            <person name="Litvintseva A."/>
            <person name="Heitman J."/>
            <person name="Chen Y."/>
            <person name="Sun S."/>
            <person name="Springer D."/>
            <person name="Dromer F."/>
            <person name="Young S."/>
            <person name="Zeng Q."/>
            <person name="Chapman S."/>
            <person name="Gujja S."/>
            <person name="Saif S."/>
            <person name="Birren B."/>
        </authorList>
    </citation>
    <scope>NUCLEOTIDE SEQUENCE [LARGE SCALE GENOMIC DNA]</scope>
    <source>
        <strain evidence="1 2">ATCC 28783</strain>
    </source>
</reference>
<dbReference type="VEuPathDB" id="FungiDB:TREMEDRAFT_30927"/>
<dbReference type="STRING" id="5217.A0A4Q1BGL8"/>
<proteinExistence type="predicted"/>
<dbReference type="AlphaFoldDB" id="A0A4Q1BGL8"/>
<evidence type="ECO:0000313" key="2">
    <source>
        <dbReference type="Proteomes" id="UP000289152"/>
    </source>
</evidence>